<sequence>MYVDSANEFFCITSTEKYSSFQKLACPVLNHIKNFRAYNFFFNLILIFLLLPFNLTNNEQQNIPYLDVKLIENNCIIINKGINFKLNNKTIINGKIILI</sequence>
<gene>
    <name evidence="2" type="ORF">Mgra_00004604</name>
</gene>
<keyword evidence="1" id="KW-0812">Transmembrane</keyword>
<dbReference type="EMBL" id="JABEBT010000036">
    <property type="protein sequence ID" value="KAF7635887.1"/>
    <property type="molecule type" value="Genomic_DNA"/>
</dbReference>
<name>A0A8S9ZS68_9BILA</name>
<reference evidence="2" key="1">
    <citation type="journal article" date="2020" name="Ecol. Evol.">
        <title>Genome structure and content of the rice root-knot nematode (Meloidogyne graminicola).</title>
        <authorList>
            <person name="Phan N.T."/>
            <person name="Danchin E.G.J."/>
            <person name="Klopp C."/>
            <person name="Perfus-Barbeoch L."/>
            <person name="Kozlowski D.K."/>
            <person name="Koutsovoulos G.D."/>
            <person name="Lopez-Roques C."/>
            <person name="Bouchez O."/>
            <person name="Zahm M."/>
            <person name="Besnard G."/>
            <person name="Bellafiore S."/>
        </authorList>
    </citation>
    <scope>NUCLEOTIDE SEQUENCE</scope>
    <source>
        <strain evidence="2">VN-18</strain>
    </source>
</reference>
<protein>
    <submittedName>
        <fullName evidence="2">Uncharacterized protein</fullName>
    </submittedName>
</protein>
<evidence type="ECO:0000313" key="3">
    <source>
        <dbReference type="Proteomes" id="UP000605970"/>
    </source>
</evidence>
<evidence type="ECO:0000313" key="2">
    <source>
        <dbReference type="EMBL" id="KAF7635887.1"/>
    </source>
</evidence>
<accession>A0A8S9ZS68</accession>
<comment type="caution">
    <text evidence="2">The sequence shown here is derived from an EMBL/GenBank/DDBJ whole genome shotgun (WGS) entry which is preliminary data.</text>
</comment>
<keyword evidence="3" id="KW-1185">Reference proteome</keyword>
<dbReference type="Proteomes" id="UP000605970">
    <property type="component" value="Unassembled WGS sequence"/>
</dbReference>
<proteinExistence type="predicted"/>
<dbReference type="AlphaFoldDB" id="A0A8S9ZS68"/>
<organism evidence="2 3">
    <name type="scientific">Meloidogyne graminicola</name>
    <dbReference type="NCBI Taxonomy" id="189291"/>
    <lineage>
        <taxon>Eukaryota</taxon>
        <taxon>Metazoa</taxon>
        <taxon>Ecdysozoa</taxon>
        <taxon>Nematoda</taxon>
        <taxon>Chromadorea</taxon>
        <taxon>Rhabditida</taxon>
        <taxon>Tylenchina</taxon>
        <taxon>Tylenchomorpha</taxon>
        <taxon>Tylenchoidea</taxon>
        <taxon>Meloidogynidae</taxon>
        <taxon>Meloidogyninae</taxon>
        <taxon>Meloidogyne</taxon>
    </lineage>
</organism>
<keyword evidence="1" id="KW-0472">Membrane</keyword>
<feature type="transmembrane region" description="Helical" evidence="1">
    <location>
        <begin position="37"/>
        <end position="55"/>
    </location>
</feature>
<evidence type="ECO:0000256" key="1">
    <source>
        <dbReference type="SAM" id="Phobius"/>
    </source>
</evidence>
<keyword evidence="1" id="KW-1133">Transmembrane helix</keyword>